<dbReference type="GeneID" id="99506633"/>
<evidence type="ECO:0000313" key="2">
    <source>
        <dbReference type="EMBL" id="AXV66356.1"/>
    </source>
</evidence>
<dbReference type="SUPFAM" id="SSF48452">
    <property type="entry name" value="TPR-like"/>
    <property type="match status" value="1"/>
</dbReference>
<accession>A0AAD0S5U7</accession>
<dbReference type="RefSeq" id="WP_083202712.1">
    <property type="nucleotide sequence ID" value="NZ_CP032090.1"/>
</dbReference>
<dbReference type="Gene3D" id="1.25.40.10">
    <property type="entry name" value="Tetratricopeptide repeat domain"/>
    <property type="match status" value="1"/>
</dbReference>
<sequence>MKMSKPDFEQFLNDSLNQPKQDIGPDKNLWPGIERAIAHPTEQQAEQSRFTWNKLAAVAACCVAALLSVQLFVAQTEPNTMIAMSDYFTKQKQGLLVQYQNQPALTDNWQQQLKELEEAESAIKQALENEPENPALLQMLSQVYQQQLDLINKVHAPKWQTI</sequence>
<gene>
    <name evidence="2" type="ORF">D0907_14240</name>
</gene>
<keyword evidence="1" id="KW-1133">Transmembrane helix</keyword>
<dbReference type="EMBL" id="CP032090">
    <property type="protein sequence ID" value="AXV66356.1"/>
    <property type="molecule type" value="Genomic_DNA"/>
</dbReference>
<keyword evidence="1" id="KW-0812">Transmembrane</keyword>
<dbReference type="Proteomes" id="UP000264605">
    <property type="component" value="Chromosome"/>
</dbReference>
<reference evidence="2 3" key="1">
    <citation type="submission" date="2018-08" db="EMBL/GenBank/DDBJ databases">
        <title>Draft genome sequence of Pseudoalteromonas donghaensis HJ51.</title>
        <authorList>
            <person name="Oh J."/>
            <person name="Roh D."/>
        </authorList>
    </citation>
    <scope>NUCLEOTIDE SEQUENCE [LARGE SCALE GENOMIC DNA]</scope>
    <source>
        <strain evidence="2 3">HJ51</strain>
    </source>
</reference>
<dbReference type="InterPro" id="IPR011990">
    <property type="entry name" value="TPR-like_helical_dom_sf"/>
</dbReference>
<feature type="transmembrane region" description="Helical" evidence="1">
    <location>
        <begin position="55"/>
        <end position="74"/>
    </location>
</feature>
<proteinExistence type="predicted"/>
<name>A0AAD0S5U7_9GAMM</name>
<organism evidence="2 3">
    <name type="scientific">Pseudoalteromonas lipolytica</name>
    <dbReference type="NCBI Taxonomy" id="570156"/>
    <lineage>
        <taxon>Bacteria</taxon>
        <taxon>Pseudomonadati</taxon>
        <taxon>Pseudomonadota</taxon>
        <taxon>Gammaproteobacteria</taxon>
        <taxon>Alteromonadales</taxon>
        <taxon>Pseudoalteromonadaceae</taxon>
        <taxon>Pseudoalteromonas</taxon>
    </lineage>
</organism>
<protein>
    <submittedName>
        <fullName evidence="2">Uncharacterized protein</fullName>
    </submittedName>
</protein>
<evidence type="ECO:0000256" key="1">
    <source>
        <dbReference type="SAM" id="Phobius"/>
    </source>
</evidence>
<dbReference type="AlphaFoldDB" id="A0AAD0S5U7"/>
<evidence type="ECO:0000313" key="3">
    <source>
        <dbReference type="Proteomes" id="UP000264605"/>
    </source>
</evidence>
<dbReference type="KEGG" id="pdj:D0907_14240"/>
<keyword evidence="1" id="KW-0472">Membrane</keyword>